<organism evidence="2 3">
    <name type="scientific">Bordetella holmesii 1058</name>
    <dbReference type="NCBI Taxonomy" id="1247648"/>
    <lineage>
        <taxon>Bacteria</taxon>
        <taxon>Pseudomonadati</taxon>
        <taxon>Pseudomonadota</taxon>
        <taxon>Betaproteobacteria</taxon>
        <taxon>Burkholderiales</taxon>
        <taxon>Alcaligenaceae</taxon>
        <taxon>Bordetella</taxon>
    </lineage>
</organism>
<dbReference type="EMBL" id="JDTF01000004">
    <property type="protein sequence ID" value="EXX93422.1"/>
    <property type="molecule type" value="Genomic_DNA"/>
</dbReference>
<dbReference type="Proteomes" id="UP000023104">
    <property type="component" value="Unassembled WGS sequence"/>
</dbReference>
<feature type="compositionally biased region" description="Basic residues" evidence="1">
    <location>
        <begin position="8"/>
        <end position="19"/>
    </location>
</feature>
<accession>A0ABN0RVY0</accession>
<comment type="caution">
    <text evidence="2">The sequence shown here is derived from an EMBL/GenBank/DDBJ whole genome shotgun (WGS) entry which is preliminary data.</text>
</comment>
<evidence type="ECO:0000256" key="1">
    <source>
        <dbReference type="SAM" id="MobiDB-lite"/>
    </source>
</evidence>
<evidence type="ECO:0008006" key="4">
    <source>
        <dbReference type="Google" id="ProtNLM"/>
    </source>
</evidence>
<evidence type="ECO:0000313" key="3">
    <source>
        <dbReference type="Proteomes" id="UP000023104"/>
    </source>
</evidence>
<gene>
    <name evidence="2" type="ORF">D559_0813</name>
</gene>
<sequence length="53" mass="5520">MPADGHLRGIRCHAGHHPAKAPDPASKAPAGQRGAPARQPSTDALRHLAVKIQ</sequence>
<protein>
    <recommendedName>
        <fullName evidence="4">N-acetyltransferase YedL</fullName>
    </recommendedName>
</protein>
<name>A0ABN0RVY0_9BORD</name>
<proteinExistence type="predicted"/>
<keyword evidence="3" id="KW-1185">Reference proteome</keyword>
<evidence type="ECO:0000313" key="2">
    <source>
        <dbReference type="EMBL" id="EXX93422.1"/>
    </source>
</evidence>
<feature type="region of interest" description="Disordered" evidence="1">
    <location>
        <begin position="1"/>
        <end position="43"/>
    </location>
</feature>
<reference evidence="2 3" key="1">
    <citation type="submission" date="2014-02" db="EMBL/GenBank/DDBJ databases">
        <title>Whole Genome Sequencing Of Bordetella Holmesii, An Emerging Opportunistic Infection Of Humans.</title>
        <authorList>
            <person name="Tettelin H."/>
            <person name="Hooven T.A."/>
            <person name="Hine E."/>
            <person name="Su Q."/>
            <person name="Huard R.C."/>
            <person name="Della-Latta P."/>
            <person name="Daugherty S.C."/>
            <person name="Agrawal S."/>
            <person name="Sengamalay N."/>
            <person name="Tallon L.J."/>
            <person name="Sadzewicz L."/>
            <person name="Whittier S."/>
            <person name="Fraser C.M."/>
            <person name="Ratner A.J."/>
        </authorList>
    </citation>
    <scope>NUCLEOTIDE SEQUENCE [LARGE SCALE GENOMIC DNA]</scope>
    <source>
        <strain evidence="2 3">1058</strain>
    </source>
</reference>